<dbReference type="InterPro" id="IPR036390">
    <property type="entry name" value="WH_DNA-bd_sf"/>
</dbReference>
<dbReference type="GO" id="GO:0031462">
    <property type="term" value="C:Cul2-RING ubiquitin ligase complex"/>
    <property type="evidence" value="ECO:0007669"/>
    <property type="project" value="UniProtKB-ARBA"/>
</dbReference>
<comment type="caution">
    <text evidence="15">The sequence shown here is derived from an EMBL/GenBank/DDBJ whole genome shotgun (WGS) entry which is preliminary data.</text>
</comment>
<dbReference type="InterPro" id="IPR016159">
    <property type="entry name" value="Cullin_repeat-like_dom_sf"/>
</dbReference>
<keyword evidence="6" id="KW-0833">Ubl conjugation pathway</keyword>
<dbReference type="Gene3D" id="1.10.10.10">
    <property type="entry name" value="Winged helix-like DNA-binding domain superfamily/Winged helix DNA-binding domain"/>
    <property type="match status" value="2"/>
</dbReference>
<dbReference type="EMBL" id="JAWJWE010000002">
    <property type="protein sequence ID" value="KAK6642821.1"/>
    <property type="molecule type" value="Genomic_DNA"/>
</dbReference>
<evidence type="ECO:0000256" key="6">
    <source>
        <dbReference type="ARBA" id="ARBA00022786"/>
    </source>
</evidence>
<evidence type="ECO:0000256" key="9">
    <source>
        <dbReference type="ARBA" id="ARBA00023242"/>
    </source>
</evidence>
<evidence type="ECO:0000313" key="15">
    <source>
        <dbReference type="EMBL" id="KAK6642821.1"/>
    </source>
</evidence>
<dbReference type="InterPro" id="IPR016158">
    <property type="entry name" value="Cullin_homology"/>
</dbReference>
<dbReference type="PROSITE" id="PS50069">
    <property type="entry name" value="CULLIN_2"/>
    <property type="match status" value="1"/>
</dbReference>
<evidence type="ECO:0000256" key="3">
    <source>
        <dbReference type="ARBA" id="ARBA00006019"/>
    </source>
</evidence>
<name>A0AAN8XMZ4_POLSC</name>
<dbReference type="Gene3D" id="4.10.1030.10">
    <property type="entry name" value="Ring Box Chain A, domain 5"/>
    <property type="match status" value="1"/>
</dbReference>
<keyword evidence="8" id="KW-0007">Acetylation</keyword>
<dbReference type="InterPro" id="IPR036388">
    <property type="entry name" value="WH-like_DNA-bd_sf"/>
</dbReference>
<dbReference type="SUPFAM" id="SSF74788">
    <property type="entry name" value="Cullin repeat-like"/>
    <property type="match status" value="1"/>
</dbReference>
<dbReference type="SUPFAM" id="SSF46785">
    <property type="entry name" value="Winged helix' DNA-binding domain"/>
    <property type="match status" value="1"/>
</dbReference>
<dbReference type="PANTHER" id="PTHR11932">
    <property type="entry name" value="CULLIN"/>
    <property type="match status" value="1"/>
</dbReference>
<evidence type="ECO:0000259" key="13">
    <source>
        <dbReference type="PROSITE" id="PS50069"/>
    </source>
</evidence>
<dbReference type="Proteomes" id="UP001372834">
    <property type="component" value="Unassembled WGS sequence"/>
</dbReference>
<dbReference type="FunFam" id="1.20.1310.10:FF:000016">
    <property type="entry name" value="Cullin 2"/>
    <property type="match status" value="1"/>
</dbReference>
<evidence type="ECO:0000256" key="5">
    <source>
        <dbReference type="ARBA" id="ARBA00022553"/>
    </source>
</evidence>
<evidence type="ECO:0000256" key="7">
    <source>
        <dbReference type="ARBA" id="ARBA00022843"/>
    </source>
</evidence>
<gene>
    <name evidence="15" type="ORF">RUM43_004323</name>
    <name evidence="14" type="ORF">RUM44_011202</name>
</gene>
<evidence type="ECO:0000256" key="2">
    <source>
        <dbReference type="ARBA" id="ARBA00004906"/>
    </source>
</evidence>
<sequence length="750" mass="87268">MSLKPKEINFNATWSVLQETVKGVITLGNVPRATWNDRFNDVYYLCVAYPEPLADRLYQETKNCLEDHVEQLYRKVKAQGEQENTGLLKAYYVAWIEYSQGIMYLHRLYSYLNQQHIKTQKLSEADITYGAYTPDPAEQLEIGELGMEIWKDHMIEPLREELIKLLLEVIEDDRKGKTSINPSDVAKIIIQSFVQVQKDAKNPGAEVYKYYEEIFETPFLKATGQFYKIEAAKLLQECTISEYLEKVQQKLHEEALRVTTFVHPTSYAKVQAKCETHFVADHLSVLHSECVGMVREERKQDLKNIYVLLKSVSNCLPFLMEQFLQHVKTQGLNAISNLQGENVHFQFVENMLSVYKKYRDLIEEVFCNDQVMVGALDKACNQVINYKSNPNTPCRSPEWLAKYCDTLLKKSSKGLSDSEIDEKLAKSIIIFKYIDDKDVYQKFYSKMLARRLIHQQSQSMDAEETMINRLKQTCGYEFTNKLHRMYTDISLSADLNIKFQDHLKREPVIDLGINFQINVLQAGAWPLRQNFFTFNLPQELEQSVQVFEEFYKQHFSGRKLSWYHHLCQGDLKLTYLNKPYIISMQTFQMAILLLFERTNELSGRDIQESIQIPGDQLVKQIQSLIDAKLLKDPGCEPTLELTYHLNLDYTNKRTRLKISAALQKETPQEVETTFHSVEGDRKLYLQAAIVRVMKSRKLLKHNCLIQEVLSQSGSSFQPSIPMIKKCIEVLIEKQYIERTPNSQDEYAYVA</sequence>
<dbReference type="InterPro" id="IPR019559">
    <property type="entry name" value="Cullin_neddylation_domain"/>
</dbReference>
<evidence type="ECO:0000256" key="8">
    <source>
        <dbReference type="ARBA" id="ARBA00022990"/>
    </source>
</evidence>
<dbReference type="SMART" id="SM00182">
    <property type="entry name" value="CULLIN"/>
    <property type="match status" value="1"/>
</dbReference>
<dbReference type="InterPro" id="IPR016157">
    <property type="entry name" value="Cullin_CS"/>
</dbReference>
<dbReference type="FunFam" id="1.20.1310.10:FF:000012">
    <property type="entry name" value="Cullin 2"/>
    <property type="match status" value="1"/>
</dbReference>
<organism evidence="15 17">
    <name type="scientific">Polyplax serrata</name>
    <name type="common">Common mouse louse</name>
    <dbReference type="NCBI Taxonomy" id="468196"/>
    <lineage>
        <taxon>Eukaryota</taxon>
        <taxon>Metazoa</taxon>
        <taxon>Ecdysozoa</taxon>
        <taxon>Arthropoda</taxon>
        <taxon>Hexapoda</taxon>
        <taxon>Insecta</taxon>
        <taxon>Pterygota</taxon>
        <taxon>Neoptera</taxon>
        <taxon>Paraneoptera</taxon>
        <taxon>Psocodea</taxon>
        <taxon>Troctomorpha</taxon>
        <taxon>Phthiraptera</taxon>
        <taxon>Anoplura</taxon>
        <taxon>Polyplacidae</taxon>
        <taxon>Polyplax</taxon>
    </lineage>
</organism>
<evidence type="ECO:0000256" key="12">
    <source>
        <dbReference type="RuleBase" id="RU003829"/>
    </source>
</evidence>
<dbReference type="Gene3D" id="1.20.1310.10">
    <property type="entry name" value="Cullin Repeats"/>
    <property type="match status" value="4"/>
</dbReference>
<dbReference type="Pfam" id="PF26557">
    <property type="entry name" value="Cullin_AB"/>
    <property type="match status" value="1"/>
</dbReference>
<dbReference type="GO" id="GO:0006511">
    <property type="term" value="P:ubiquitin-dependent protein catabolic process"/>
    <property type="evidence" value="ECO:0007669"/>
    <property type="project" value="InterPro"/>
</dbReference>
<dbReference type="Pfam" id="PF10557">
    <property type="entry name" value="Cullin_Nedd8"/>
    <property type="match status" value="1"/>
</dbReference>
<evidence type="ECO:0000313" key="16">
    <source>
        <dbReference type="Proteomes" id="UP001359485"/>
    </source>
</evidence>
<evidence type="ECO:0000256" key="4">
    <source>
        <dbReference type="ARBA" id="ARBA00022499"/>
    </source>
</evidence>
<dbReference type="SUPFAM" id="SSF75632">
    <property type="entry name" value="Cullin homology domain"/>
    <property type="match status" value="1"/>
</dbReference>
<evidence type="ECO:0000256" key="10">
    <source>
        <dbReference type="ARBA" id="ARBA00069610"/>
    </source>
</evidence>
<dbReference type="Proteomes" id="UP001359485">
    <property type="component" value="Unassembled WGS sequence"/>
</dbReference>
<keyword evidence="16" id="KW-1185">Reference proteome</keyword>
<dbReference type="SMART" id="SM00884">
    <property type="entry name" value="Cullin_Nedd8"/>
    <property type="match status" value="1"/>
</dbReference>
<dbReference type="GO" id="GO:0031625">
    <property type="term" value="F:ubiquitin protein ligase binding"/>
    <property type="evidence" value="ECO:0007669"/>
    <property type="project" value="InterPro"/>
</dbReference>
<evidence type="ECO:0000256" key="1">
    <source>
        <dbReference type="ARBA" id="ARBA00004123"/>
    </source>
</evidence>
<evidence type="ECO:0000313" key="14">
    <source>
        <dbReference type="EMBL" id="KAK6624343.1"/>
    </source>
</evidence>
<dbReference type="EMBL" id="JAWJWF010000046">
    <property type="protein sequence ID" value="KAK6624343.1"/>
    <property type="molecule type" value="Genomic_DNA"/>
</dbReference>
<dbReference type="InterPro" id="IPR059120">
    <property type="entry name" value="Cullin-like_AB"/>
</dbReference>
<dbReference type="InterPro" id="IPR001373">
    <property type="entry name" value="Cullin_N"/>
</dbReference>
<keyword evidence="9" id="KW-0539">Nucleus</keyword>
<dbReference type="PROSITE" id="PS01256">
    <property type="entry name" value="CULLIN_1"/>
    <property type="match status" value="1"/>
</dbReference>
<dbReference type="FunFam" id="1.10.10.10:FF:000014">
    <property type="entry name" value="Cullin 1"/>
    <property type="match status" value="1"/>
</dbReference>
<comment type="subcellular location">
    <subcellularLocation>
        <location evidence="1">Nucleus</location>
    </subcellularLocation>
</comment>
<proteinExistence type="inferred from homology"/>
<accession>A0AAN8XMZ4</accession>
<keyword evidence="5" id="KW-0597">Phosphoprotein</keyword>
<comment type="similarity">
    <text evidence="3 11 12">Belongs to the cullin family.</text>
</comment>
<dbReference type="GO" id="GO:0031981">
    <property type="term" value="C:nuclear lumen"/>
    <property type="evidence" value="ECO:0007669"/>
    <property type="project" value="UniProtKB-ARBA"/>
</dbReference>
<comment type="pathway">
    <text evidence="2">Protein modification; protein ubiquitination.</text>
</comment>
<dbReference type="FunFam" id="1.20.1310.10:FF:000022">
    <property type="entry name" value="Cullin-2 isoform 2"/>
    <property type="match status" value="1"/>
</dbReference>
<keyword evidence="7" id="KW-0832">Ubl conjugation</keyword>
<protein>
    <recommendedName>
        <fullName evidence="10">Cullin-2</fullName>
    </recommendedName>
</protein>
<evidence type="ECO:0000313" key="17">
    <source>
        <dbReference type="Proteomes" id="UP001372834"/>
    </source>
</evidence>
<dbReference type="InterPro" id="IPR036317">
    <property type="entry name" value="Cullin_homology_sf"/>
</dbReference>
<dbReference type="AlphaFoldDB" id="A0AAN8XMZ4"/>
<feature type="domain" description="Cullin family profile" evidence="13">
    <location>
        <begin position="395"/>
        <end position="625"/>
    </location>
</feature>
<reference evidence="15 17" key="1">
    <citation type="submission" date="2023-10" db="EMBL/GenBank/DDBJ databases">
        <title>Genomes of two closely related lineages of the louse Polyplax serrata with different host specificities.</title>
        <authorList>
            <person name="Martinu J."/>
            <person name="Tarabai H."/>
            <person name="Stefka J."/>
            <person name="Hypsa V."/>
        </authorList>
    </citation>
    <scope>NUCLEOTIDE SEQUENCE [LARGE SCALE GENOMIC DNA]</scope>
    <source>
        <strain evidence="14">98ZLc_SE</strain>
        <strain evidence="15">HR10_N</strain>
    </source>
</reference>
<dbReference type="InterPro" id="IPR045093">
    <property type="entry name" value="Cullin"/>
</dbReference>
<keyword evidence="4" id="KW-1017">Isopeptide bond</keyword>
<evidence type="ECO:0000256" key="11">
    <source>
        <dbReference type="PROSITE-ProRule" id="PRU00330"/>
    </source>
</evidence>
<dbReference type="FunFam" id="4.10.1030.10:FF:000002">
    <property type="entry name" value="cullin homolog 1"/>
    <property type="match status" value="1"/>
</dbReference>
<dbReference type="Pfam" id="PF00888">
    <property type="entry name" value="Cullin"/>
    <property type="match status" value="1"/>
</dbReference>